<dbReference type="Pfam" id="PF07578">
    <property type="entry name" value="LAB_N"/>
    <property type="match status" value="1"/>
</dbReference>
<dbReference type="Gene3D" id="1.20.1280.290">
    <property type="match status" value="1"/>
</dbReference>
<reference evidence="4" key="1">
    <citation type="submission" date="2023-07" db="EMBL/GenBank/DDBJ databases">
        <title>Paracoccus sp. MBLB3053 whole genome sequence.</title>
        <authorList>
            <person name="Hwang C.Y."/>
            <person name="Cho E.-S."/>
            <person name="Seo M.-J."/>
        </authorList>
    </citation>
    <scope>NUCLEOTIDE SEQUENCE [LARGE SCALE GENOMIC DNA]</scope>
    <source>
        <strain evidence="4">MBLB3053</strain>
    </source>
</reference>
<dbReference type="Proteomes" id="UP001269144">
    <property type="component" value="Unassembled WGS sequence"/>
</dbReference>
<name>A0ABU2HYN7_9RHOB</name>
<feature type="transmembrane region" description="Helical" evidence="1">
    <location>
        <begin position="6"/>
        <end position="24"/>
    </location>
</feature>
<organism evidence="3 4">
    <name type="scientific">Paracoccus aurantius</name>
    <dbReference type="NCBI Taxonomy" id="3073814"/>
    <lineage>
        <taxon>Bacteria</taxon>
        <taxon>Pseudomonadati</taxon>
        <taxon>Pseudomonadota</taxon>
        <taxon>Alphaproteobacteria</taxon>
        <taxon>Rhodobacterales</taxon>
        <taxon>Paracoccaceae</taxon>
        <taxon>Paracoccus</taxon>
    </lineage>
</organism>
<gene>
    <name evidence="3" type="ORF">RGQ15_21675</name>
</gene>
<evidence type="ECO:0000313" key="4">
    <source>
        <dbReference type="Proteomes" id="UP001269144"/>
    </source>
</evidence>
<dbReference type="EMBL" id="JAVQLW010000005">
    <property type="protein sequence ID" value="MDS9470167.1"/>
    <property type="molecule type" value="Genomic_DNA"/>
</dbReference>
<proteinExistence type="predicted"/>
<feature type="transmembrane region" description="Helical" evidence="1">
    <location>
        <begin position="36"/>
        <end position="57"/>
    </location>
</feature>
<keyword evidence="1" id="KW-1133">Transmembrane helix</keyword>
<evidence type="ECO:0000256" key="1">
    <source>
        <dbReference type="SAM" id="Phobius"/>
    </source>
</evidence>
<sequence length="92" mass="10160">MTSSNLWLGIGLLGQMLFSARFLIQWITSERQGRSVIPLAFWWLSLAGGVTLLSYALARHDPVFIMGQASGLIVYLRNLRLIRAEGTAKAPA</sequence>
<comment type="caution">
    <text evidence="3">The sequence shown here is derived from an EMBL/GenBank/DDBJ whole genome shotgun (WGS) entry which is preliminary data.</text>
</comment>
<feature type="domain" description="Lipid A biosynthesis N-terminal" evidence="2">
    <location>
        <begin position="10"/>
        <end position="81"/>
    </location>
</feature>
<dbReference type="RefSeq" id="WP_311162982.1">
    <property type="nucleotide sequence ID" value="NZ_JAVQLW010000005.1"/>
</dbReference>
<protein>
    <submittedName>
        <fullName evidence="3">Lipid-A-disaccharide synthase N-terminal domain-containing protein</fullName>
    </submittedName>
</protein>
<keyword evidence="1" id="KW-0812">Transmembrane</keyword>
<keyword evidence="1" id="KW-0472">Membrane</keyword>
<dbReference type="SMART" id="SM01259">
    <property type="entry name" value="LAB_N"/>
    <property type="match status" value="1"/>
</dbReference>
<accession>A0ABU2HYN7</accession>
<evidence type="ECO:0000313" key="3">
    <source>
        <dbReference type="EMBL" id="MDS9470167.1"/>
    </source>
</evidence>
<evidence type="ECO:0000259" key="2">
    <source>
        <dbReference type="SMART" id="SM01259"/>
    </source>
</evidence>
<keyword evidence="4" id="KW-1185">Reference proteome</keyword>
<dbReference type="InterPro" id="IPR011499">
    <property type="entry name" value="Lipid_A_biosynth_N"/>
</dbReference>